<keyword evidence="1" id="KW-0233">DNA recombination</keyword>
<sequence length="217" mass="24983">MEPGKFLAQNELYWAYLLIFFTGMRPSEIGKLRTEQVVEIEGDWYFDFRNASAAVAATSVKSKAGRRLVPIPRLLLDLGLLERKTALVAKEEARLFPEWKVYINKKSGREMWGHQFSKSWQYIKVKFNFTREALTLYGGRHTRATWYDEAGIPQRVRIRLLGHAPSNISERYGAIHITPEETKLVLSRSNAVEEAIAEILIEAKLKADYRQLEAVPL</sequence>
<dbReference type="GO" id="GO:0015074">
    <property type="term" value="P:DNA integration"/>
    <property type="evidence" value="ECO:0007669"/>
    <property type="project" value="InterPro"/>
</dbReference>
<evidence type="ECO:0000256" key="1">
    <source>
        <dbReference type="ARBA" id="ARBA00023172"/>
    </source>
</evidence>
<name>A0A918S3Q8_9HYPH</name>
<dbReference type="GO" id="GO:0006310">
    <property type="term" value="P:DNA recombination"/>
    <property type="evidence" value="ECO:0007669"/>
    <property type="project" value="UniProtKB-KW"/>
</dbReference>
<reference evidence="3" key="1">
    <citation type="journal article" date="2014" name="Int. J. Syst. Evol. Microbiol.">
        <title>Complete genome sequence of Corynebacterium casei LMG S-19264T (=DSM 44701T), isolated from a smear-ripened cheese.</title>
        <authorList>
            <consortium name="US DOE Joint Genome Institute (JGI-PGF)"/>
            <person name="Walter F."/>
            <person name="Albersmeier A."/>
            <person name="Kalinowski J."/>
            <person name="Ruckert C."/>
        </authorList>
    </citation>
    <scope>NUCLEOTIDE SEQUENCE</scope>
    <source>
        <strain evidence="3">KCTC 32437</strain>
    </source>
</reference>
<dbReference type="InterPro" id="IPR002104">
    <property type="entry name" value="Integrase_catalytic"/>
</dbReference>
<dbReference type="EMBL" id="BMZE01000001">
    <property type="protein sequence ID" value="GHA19207.1"/>
    <property type="molecule type" value="Genomic_DNA"/>
</dbReference>
<reference evidence="3" key="2">
    <citation type="submission" date="2020-09" db="EMBL/GenBank/DDBJ databases">
        <authorList>
            <person name="Sun Q."/>
            <person name="Kim S."/>
        </authorList>
    </citation>
    <scope>NUCLEOTIDE SEQUENCE</scope>
    <source>
        <strain evidence="3">KCTC 32437</strain>
    </source>
</reference>
<dbReference type="Gene3D" id="1.10.443.10">
    <property type="entry name" value="Intergrase catalytic core"/>
    <property type="match status" value="1"/>
</dbReference>
<proteinExistence type="predicted"/>
<gene>
    <name evidence="3" type="ORF">GCM10007989_13370</name>
</gene>
<accession>A0A918S3Q8</accession>
<evidence type="ECO:0000313" key="4">
    <source>
        <dbReference type="Proteomes" id="UP000646579"/>
    </source>
</evidence>
<dbReference type="GO" id="GO:0003677">
    <property type="term" value="F:DNA binding"/>
    <property type="evidence" value="ECO:0007669"/>
    <property type="project" value="InterPro"/>
</dbReference>
<dbReference type="SUPFAM" id="SSF56349">
    <property type="entry name" value="DNA breaking-rejoining enzymes"/>
    <property type="match status" value="1"/>
</dbReference>
<comment type="caution">
    <text evidence="3">The sequence shown here is derived from an EMBL/GenBank/DDBJ whole genome shotgun (WGS) entry which is preliminary data.</text>
</comment>
<protein>
    <recommendedName>
        <fullName evidence="2">Tyr recombinase domain-containing protein</fullName>
    </recommendedName>
</protein>
<dbReference type="AlphaFoldDB" id="A0A918S3Q8"/>
<feature type="domain" description="Tyr recombinase" evidence="2">
    <location>
        <begin position="1"/>
        <end position="187"/>
    </location>
</feature>
<evidence type="ECO:0000259" key="2">
    <source>
        <dbReference type="PROSITE" id="PS51898"/>
    </source>
</evidence>
<organism evidence="3 4">
    <name type="scientific">Devosia pacifica</name>
    <dbReference type="NCBI Taxonomy" id="1335967"/>
    <lineage>
        <taxon>Bacteria</taxon>
        <taxon>Pseudomonadati</taxon>
        <taxon>Pseudomonadota</taxon>
        <taxon>Alphaproteobacteria</taxon>
        <taxon>Hyphomicrobiales</taxon>
        <taxon>Devosiaceae</taxon>
        <taxon>Devosia</taxon>
    </lineage>
</organism>
<evidence type="ECO:0000313" key="3">
    <source>
        <dbReference type="EMBL" id="GHA19207.1"/>
    </source>
</evidence>
<keyword evidence="4" id="KW-1185">Reference proteome</keyword>
<dbReference type="PROSITE" id="PS51898">
    <property type="entry name" value="TYR_RECOMBINASE"/>
    <property type="match status" value="1"/>
</dbReference>
<dbReference type="Proteomes" id="UP000646579">
    <property type="component" value="Unassembled WGS sequence"/>
</dbReference>
<dbReference type="InterPro" id="IPR011010">
    <property type="entry name" value="DNA_brk_join_enz"/>
</dbReference>
<dbReference type="InterPro" id="IPR013762">
    <property type="entry name" value="Integrase-like_cat_sf"/>
</dbReference>
<dbReference type="Pfam" id="PF00589">
    <property type="entry name" value="Phage_integrase"/>
    <property type="match status" value="1"/>
</dbReference>